<dbReference type="CDD" id="cd02696">
    <property type="entry name" value="MurNAc-LAA"/>
    <property type="match status" value="1"/>
</dbReference>
<keyword evidence="4" id="KW-1185">Reference proteome</keyword>
<gene>
    <name evidence="3" type="ORF">H8891_03455</name>
</gene>
<dbReference type="SMART" id="SM00646">
    <property type="entry name" value="Ami_3"/>
    <property type="match status" value="1"/>
</dbReference>
<evidence type="ECO:0000313" key="4">
    <source>
        <dbReference type="Proteomes" id="UP000611796"/>
    </source>
</evidence>
<dbReference type="Pfam" id="PF01520">
    <property type="entry name" value="Amidase_3"/>
    <property type="match status" value="1"/>
</dbReference>
<evidence type="ECO:0000256" key="1">
    <source>
        <dbReference type="ARBA" id="ARBA00022801"/>
    </source>
</evidence>
<dbReference type="InterPro" id="IPR050695">
    <property type="entry name" value="N-acetylmuramoyl_amidase_3"/>
</dbReference>
<dbReference type="Gene3D" id="3.40.630.40">
    <property type="entry name" value="Zn-dependent exopeptidases"/>
    <property type="match status" value="1"/>
</dbReference>
<comment type="caution">
    <text evidence="3">The sequence shown here is derived from an EMBL/GenBank/DDBJ whole genome shotgun (WGS) entry which is preliminary data.</text>
</comment>
<dbReference type="SUPFAM" id="SSF110997">
    <property type="entry name" value="Sporulation related repeat"/>
    <property type="match status" value="1"/>
</dbReference>
<dbReference type="InterPro" id="IPR036680">
    <property type="entry name" value="SPOR-like_sf"/>
</dbReference>
<proteinExistence type="predicted"/>
<dbReference type="Gene3D" id="3.30.70.1070">
    <property type="entry name" value="Sporulation related repeat"/>
    <property type="match status" value="1"/>
</dbReference>
<dbReference type="Pfam" id="PF05036">
    <property type="entry name" value="SPOR"/>
    <property type="match status" value="1"/>
</dbReference>
<dbReference type="EMBL" id="JACRWD010000001">
    <property type="protein sequence ID" value="MBC6002847.1"/>
    <property type="molecule type" value="Genomic_DNA"/>
</dbReference>
<dbReference type="InterPro" id="IPR007730">
    <property type="entry name" value="SPOR-like_dom"/>
</dbReference>
<reference evidence="3 4" key="1">
    <citation type="submission" date="2020-08" db="EMBL/GenBank/DDBJ databases">
        <authorList>
            <person name="Liu C."/>
            <person name="Sun Q."/>
        </authorList>
    </citation>
    <scope>NUCLEOTIDE SEQUENCE [LARGE SCALE GENOMIC DNA]</scope>
    <source>
        <strain evidence="3 4">NSJ-45</strain>
    </source>
</reference>
<evidence type="ECO:0000259" key="2">
    <source>
        <dbReference type="SMART" id="SM00646"/>
    </source>
</evidence>
<dbReference type="Proteomes" id="UP000611796">
    <property type="component" value="Unassembled WGS sequence"/>
</dbReference>
<dbReference type="PANTHER" id="PTHR30404:SF0">
    <property type="entry name" value="N-ACETYLMURAMOYL-L-ALANINE AMIDASE AMIC"/>
    <property type="match status" value="1"/>
</dbReference>
<feature type="domain" description="MurNAc-LAA" evidence="2">
    <location>
        <begin position="64"/>
        <end position="170"/>
    </location>
</feature>
<dbReference type="RefSeq" id="WP_187005200.1">
    <property type="nucleotide sequence ID" value="NZ_JACRWD010000001.1"/>
</dbReference>
<organism evidence="3 4">
    <name type="scientific">Paeniclostridium hominis</name>
    <dbReference type="NCBI Taxonomy" id="2764329"/>
    <lineage>
        <taxon>Bacteria</taxon>
        <taxon>Bacillati</taxon>
        <taxon>Bacillota</taxon>
        <taxon>Clostridia</taxon>
        <taxon>Peptostreptococcales</taxon>
        <taxon>Peptostreptococcaceae</taxon>
        <taxon>Paeniclostridium</taxon>
    </lineage>
</organism>
<dbReference type="InterPro" id="IPR002508">
    <property type="entry name" value="MurNAc-LAA_cat"/>
</dbReference>
<accession>A0ABR7K173</accession>
<dbReference type="SUPFAM" id="SSF53187">
    <property type="entry name" value="Zn-dependent exopeptidases"/>
    <property type="match status" value="1"/>
</dbReference>
<protein>
    <submittedName>
        <fullName evidence="3">N-acetylmuramoyl-L-alanine amidase</fullName>
    </submittedName>
</protein>
<name>A0ABR7K173_9FIRM</name>
<sequence>MAKKVFIDPGHGGNDNGASGVNNLLEKNINLAVSKKVFNLLKVQGLDVLLSRDNDSTLSLDSRTNAANKWDADCYIAIHCNSFDGNSKGLETYSYTTKTNDLASYIHDEILKSKSYTQNRGVKTANFHVLRNSNMRSCLVELAFIDNELDAKLLKENQNEFAVAIARGICNYLGVKYDSSNPVPSEKSNVPVENSNTFYRVVCGSFNNRIYAEEMVESLKSKGYNDVFIDVFVKK</sequence>
<evidence type="ECO:0000313" key="3">
    <source>
        <dbReference type="EMBL" id="MBC6002847.1"/>
    </source>
</evidence>
<keyword evidence="1" id="KW-0378">Hydrolase</keyword>
<dbReference type="PANTHER" id="PTHR30404">
    <property type="entry name" value="N-ACETYLMURAMOYL-L-ALANINE AMIDASE"/>
    <property type="match status" value="1"/>
</dbReference>